<dbReference type="Proteomes" id="UP000001631">
    <property type="component" value="Unassembled WGS sequence"/>
</dbReference>
<gene>
    <name evidence="2" type="ORF">HCBG_07854</name>
</gene>
<dbReference type="EMBL" id="GG663376">
    <property type="protein sequence ID" value="EEH03728.1"/>
    <property type="molecule type" value="Genomic_DNA"/>
</dbReference>
<dbReference type="GO" id="GO:0044877">
    <property type="term" value="F:protein-containing complex binding"/>
    <property type="evidence" value="ECO:0007669"/>
    <property type="project" value="TreeGrafter"/>
</dbReference>
<feature type="domain" description="NAD-dependent epimerase/dehydratase" evidence="1">
    <location>
        <begin position="7"/>
        <end position="84"/>
    </location>
</feature>
<dbReference type="InterPro" id="IPR051207">
    <property type="entry name" value="ComplexI_NDUFA9_subunit"/>
</dbReference>
<dbReference type="Pfam" id="PF01370">
    <property type="entry name" value="Epimerase"/>
    <property type="match status" value="1"/>
</dbReference>
<reference evidence="2" key="1">
    <citation type="submission" date="2009-02" db="EMBL/GenBank/DDBJ databases">
        <title>The Genome Sequence of Ajellomyces capsulatus strain G186AR.</title>
        <authorList>
            <consortium name="The Broad Institute Genome Sequencing Platform"/>
            <person name="Champion M."/>
            <person name="Cuomo C."/>
            <person name="Ma L.-J."/>
            <person name="Henn M.R."/>
            <person name="Sil A."/>
            <person name="Goldman B."/>
            <person name="Young S.K."/>
            <person name="Kodira C.D."/>
            <person name="Zeng Q."/>
            <person name="Koehrsen M."/>
            <person name="Alvarado L."/>
            <person name="Berlin A."/>
            <person name="Borenstein D."/>
            <person name="Chen Z."/>
            <person name="Engels R."/>
            <person name="Freedman E."/>
            <person name="Gellesch M."/>
            <person name="Goldberg J."/>
            <person name="Griggs A."/>
            <person name="Gujja S."/>
            <person name="Heiman D."/>
            <person name="Hepburn T."/>
            <person name="Howarth C."/>
            <person name="Jen D."/>
            <person name="Larson L."/>
            <person name="Lewis B."/>
            <person name="Mehta T."/>
            <person name="Park D."/>
            <person name="Pearson M."/>
            <person name="Roberts A."/>
            <person name="Saif S."/>
            <person name="Shea T."/>
            <person name="Shenoy N."/>
            <person name="Sisk P."/>
            <person name="Stolte C."/>
            <person name="Sykes S."/>
            <person name="Walk T."/>
            <person name="White J."/>
            <person name="Yandava C."/>
            <person name="Klein B."/>
            <person name="McEwen J.G."/>
            <person name="Puccia R."/>
            <person name="Goldman G.H."/>
            <person name="Felipe M.S."/>
            <person name="Nino-Vega G."/>
            <person name="San-Blas G."/>
            <person name="Taylor J."/>
            <person name="Mendoza L."/>
            <person name="Galagan J."/>
            <person name="Nusbaum C."/>
            <person name="Birren B."/>
        </authorList>
    </citation>
    <scope>NUCLEOTIDE SEQUENCE</scope>
    <source>
        <strain evidence="2">G186AR</strain>
    </source>
</reference>
<dbReference type="SUPFAM" id="SSF51735">
    <property type="entry name" value="NAD(P)-binding Rossmann-fold domains"/>
    <property type="match status" value="1"/>
</dbReference>
<dbReference type="AlphaFoldDB" id="C0NY60"/>
<dbReference type="GeneID" id="69040870"/>
<dbReference type="InParanoid" id="C0NY60"/>
<dbReference type="InterPro" id="IPR036291">
    <property type="entry name" value="NAD(P)-bd_dom_sf"/>
</dbReference>
<dbReference type="PANTHER" id="PTHR12126">
    <property type="entry name" value="NADH-UBIQUINONE OXIDOREDUCTASE 39 KDA SUBUNIT-RELATED"/>
    <property type="match status" value="1"/>
</dbReference>
<sequence length="287" mass="30717">MAATKRIVVAGGSGFLGSRICKSAVARGWEVVSLSRHGEPAWGTVTLSSHAPRWAKSVEWAKADILKPATYKPFLKDASAVVHSMGILLEADYKGIVQGRESVISGLQKLFATSRPGSQNPLQRQEGEELTAFSGGQLTYELMNRDSAVALAQEAVYENVPTFAFISAAAGAPVVPERYVTSKRDAEALISSNLPDLRSIFIRPTFMYDSSRKLTLPIALGGIVGSEVNALLGGRLSFLGMMTAKPLNVNIVSEAVVEAIGDDNVQGVVGPKKIETLATKGWRRSML</sequence>
<evidence type="ECO:0000259" key="1">
    <source>
        <dbReference type="Pfam" id="PF01370"/>
    </source>
</evidence>
<organism evidence="2 3">
    <name type="scientific">Ajellomyces capsulatus (strain G186AR / H82 / ATCC MYA-2454 / RMSCC 2432)</name>
    <name type="common">Darling's disease fungus</name>
    <name type="synonym">Histoplasma capsulatum</name>
    <dbReference type="NCBI Taxonomy" id="447093"/>
    <lineage>
        <taxon>Eukaryota</taxon>
        <taxon>Fungi</taxon>
        <taxon>Dikarya</taxon>
        <taxon>Ascomycota</taxon>
        <taxon>Pezizomycotina</taxon>
        <taxon>Eurotiomycetes</taxon>
        <taxon>Eurotiomycetidae</taxon>
        <taxon>Onygenales</taxon>
        <taxon>Ajellomycetaceae</taxon>
        <taxon>Histoplasma</taxon>
    </lineage>
</organism>
<dbReference type="PANTHER" id="PTHR12126:SF16">
    <property type="entry name" value="MIOREX COMPLEX COMPONENT 2"/>
    <property type="match status" value="1"/>
</dbReference>
<keyword evidence="3" id="KW-1185">Reference proteome</keyword>
<dbReference type="FunCoup" id="C0NY60">
    <property type="interactions" value="85"/>
</dbReference>
<accession>C0NY60</accession>
<name>C0NY60_AJECG</name>
<protein>
    <recommendedName>
        <fullName evidence="1">NAD-dependent epimerase/dehydratase domain-containing protein</fullName>
    </recommendedName>
</protein>
<dbReference type="HOGENOM" id="CLU_055314_1_0_1"/>
<proteinExistence type="predicted"/>
<evidence type="ECO:0000313" key="3">
    <source>
        <dbReference type="Proteomes" id="UP000001631"/>
    </source>
</evidence>
<dbReference type="Gene3D" id="3.40.50.720">
    <property type="entry name" value="NAD(P)-binding Rossmann-like Domain"/>
    <property type="match status" value="1"/>
</dbReference>
<dbReference type="InterPro" id="IPR001509">
    <property type="entry name" value="Epimerase_deHydtase"/>
</dbReference>
<dbReference type="GO" id="GO:0005739">
    <property type="term" value="C:mitochondrion"/>
    <property type="evidence" value="ECO:0007669"/>
    <property type="project" value="TreeGrafter"/>
</dbReference>
<dbReference type="RefSeq" id="XP_045284209.1">
    <property type="nucleotide sequence ID" value="XM_045434903.1"/>
</dbReference>
<dbReference type="VEuPathDB" id="FungiDB:I7I50_04195"/>
<dbReference type="STRING" id="447093.C0NY60"/>
<evidence type="ECO:0000313" key="2">
    <source>
        <dbReference type="EMBL" id="EEH03728.1"/>
    </source>
</evidence>